<reference evidence="2 3" key="1">
    <citation type="submission" date="2021-06" db="EMBL/GenBank/DDBJ databases">
        <title>Caerostris darwini draft genome.</title>
        <authorList>
            <person name="Kono N."/>
            <person name="Arakawa K."/>
        </authorList>
    </citation>
    <scope>NUCLEOTIDE SEQUENCE [LARGE SCALE GENOMIC DNA]</scope>
</reference>
<feature type="region of interest" description="Disordered" evidence="1">
    <location>
        <begin position="64"/>
        <end position="102"/>
    </location>
</feature>
<dbReference type="AlphaFoldDB" id="A0AAV4WHV2"/>
<proteinExistence type="predicted"/>
<accession>A0AAV4WHV2</accession>
<protein>
    <submittedName>
        <fullName evidence="2">Uncharacterized protein</fullName>
    </submittedName>
</protein>
<name>A0AAV4WHV2_9ARAC</name>
<keyword evidence="3" id="KW-1185">Reference proteome</keyword>
<evidence type="ECO:0000313" key="2">
    <source>
        <dbReference type="EMBL" id="GIY80925.1"/>
    </source>
</evidence>
<sequence length="102" mass="11520">MKGHFKLRINCCTSILKVPEDKSIRHPSENNRTPSERGGGHRRDGVSCVHASILSLDVTEESELSARGEIVHHRRGAPRRTPQDYENEGPKTKLLSPFEKIH</sequence>
<organism evidence="2 3">
    <name type="scientific">Caerostris darwini</name>
    <dbReference type="NCBI Taxonomy" id="1538125"/>
    <lineage>
        <taxon>Eukaryota</taxon>
        <taxon>Metazoa</taxon>
        <taxon>Ecdysozoa</taxon>
        <taxon>Arthropoda</taxon>
        <taxon>Chelicerata</taxon>
        <taxon>Arachnida</taxon>
        <taxon>Araneae</taxon>
        <taxon>Araneomorphae</taxon>
        <taxon>Entelegynae</taxon>
        <taxon>Araneoidea</taxon>
        <taxon>Araneidae</taxon>
        <taxon>Caerostris</taxon>
    </lineage>
</organism>
<dbReference type="EMBL" id="BPLQ01014566">
    <property type="protein sequence ID" value="GIY80925.1"/>
    <property type="molecule type" value="Genomic_DNA"/>
</dbReference>
<gene>
    <name evidence="2" type="ORF">CDAR_70721</name>
</gene>
<dbReference type="Proteomes" id="UP001054837">
    <property type="component" value="Unassembled WGS sequence"/>
</dbReference>
<evidence type="ECO:0000256" key="1">
    <source>
        <dbReference type="SAM" id="MobiDB-lite"/>
    </source>
</evidence>
<feature type="region of interest" description="Disordered" evidence="1">
    <location>
        <begin position="20"/>
        <end position="45"/>
    </location>
</feature>
<comment type="caution">
    <text evidence="2">The sequence shown here is derived from an EMBL/GenBank/DDBJ whole genome shotgun (WGS) entry which is preliminary data.</text>
</comment>
<evidence type="ECO:0000313" key="3">
    <source>
        <dbReference type="Proteomes" id="UP001054837"/>
    </source>
</evidence>